<dbReference type="Pfam" id="PF08241">
    <property type="entry name" value="Methyltransf_11"/>
    <property type="match status" value="1"/>
</dbReference>
<evidence type="ECO:0000313" key="2">
    <source>
        <dbReference type="EMBL" id="MBE8715177.1"/>
    </source>
</evidence>
<dbReference type="CDD" id="cd02440">
    <property type="entry name" value="AdoMet_MTases"/>
    <property type="match status" value="1"/>
</dbReference>
<name>A0A928UYS9_9SPHI</name>
<dbReference type="EMBL" id="PRDK01000009">
    <property type="protein sequence ID" value="MBE8715177.1"/>
    <property type="molecule type" value="Genomic_DNA"/>
</dbReference>
<comment type="caution">
    <text evidence="2">The sequence shown here is derived from an EMBL/GenBank/DDBJ whole genome shotgun (WGS) entry which is preliminary data.</text>
</comment>
<dbReference type="RefSeq" id="WP_196937027.1">
    <property type="nucleotide sequence ID" value="NZ_MU158698.1"/>
</dbReference>
<evidence type="ECO:0000313" key="3">
    <source>
        <dbReference type="Proteomes" id="UP000616201"/>
    </source>
</evidence>
<sequence length="223" mass="25488">MDNQSKEKLQAIASQLARPQGEKGIEIGQMMNETNIGMTLSAIESLNLASEDRILELGHGNCGHLKVLLSKADKLRYTGLEISDTMQQQAIDMNNELFEDYKIDFQLFDGNQIPFNENSFSKIFTVNTLYFWQEPLSFLKEIYRVLGTNGLFALVFAQKEFMASLPFTEHGFQLYDSSSVENLLNQTEFNTVSVTDYSEWVKSKTGEQVQRMYTVFLLSKNQN</sequence>
<dbReference type="GO" id="GO:0032259">
    <property type="term" value="P:methylation"/>
    <property type="evidence" value="ECO:0007669"/>
    <property type="project" value="UniProtKB-KW"/>
</dbReference>
<dbReference type="Proteomes" id="UP000616201">
    <property type="component" value="Unassembled WGS sequence"/>
</dbReference>
<organism evidence="2 3">
    <name type="scientific">Sphingobacterium hungaricum</name>
    <dbReference type="NCBI Taxonomy" id="2082723"/>
    <lineage>
        <taxon>Bacteria</taxon>
        <taxon>Pseudomonadati</taxon>
        <taxon>Bacteroidota</taxon>
        <taxon>Sphingobacteriia</taxon>
        <taxon>Sphingobacteriales</taxon>
        <taxon>Sphingobacteriaceae</taxon>
        <taxon>Sphingobacterium</taxon>
    </lineage>
</organism>
<dbReference type="SUPFAM" id="SSF53335">
    <property type="entry name" value="S-adenosyl-L-methionine-dependent methyltransferases"/>
    <property type="match status" value="1"/>
</dbReference>
<gene>
    <name evidence="2" type="ORF">C4F49_15950</name>
</gene>
<evidence type="ECO:0000259" key="1">
    <source>
        <dbReference type="Pfam" id="PF08241"/>
    </source>
</evidence>
<dbReference type="InterPro" id="IPR029063">
    <property type="entry name" value="SAM-dependent_MTases_sf"/>
</dbReference>
<dbReference type="PANTHER" id="PTHR43861:SF1">
    <property type="entry name" value="TRANS-ACONITATE 2-METHYLTRANSFERASE"/>
    <property type="match status" value="1"/>
</dbReference>
<dbReference type="GO" id="GO:0008757">
    <property type="term" value="F:S-adenosylmethionine-dependent methyltransferase activity"/>
    <property type="evidence" value="ECO:0007669"/>
    <property type="project" value="InterPro"/>
</dbReference>
<dbReference type="Gene3D" id="3.40.50.150">
    <property type="entry name" value="Vaccinia Virus protein VP39"/>
    <property type="match status" value="1"/>
</dbReference>
<reference evidence="2" key="1">
    <citation type="submission" date="2018-02" db="EMBL/GenBank/DDBJ databases">
        <authorList>
            <person name="Vasarhelyi B.M."/>
            <person name="Deshmukh S."/>
            <person name="Balint B."/>
            <person name="Kukolya J."/>
        </authorList>
    </citation>
    <scope>NUCLEOTIDE SEQUENCE</scope>
    <source>
        <strain evidence="2">KB22</strain>
    </source>
</reference>
<keyword evidence="2" id="KW-0489">Methyltransferase</keyword>
<keyword evidence="2" id="KW-0808">Transferase</keyword>
<proteinExistence type="predicted"/>
<feature type="domain" description="Methyltransferase type 11" evidence="1">
    <location>
        <begin position="55"/>
        <end position="153"/>
    </location>
</feature>
<dbReference type="AlphaFoldDB" id="A0A928UYS9"/>
<accession>A0A928UYS9</accession>
<protein>
    <submittedName>
        <fullName evidence="2">Class I SAM-dependent methyltransferase</fullName>
    </submittedName>
</protein>
<dbReference type="PANTHER" id="PTHR43861">
    <property type="entry name" value="TRANS-ACONITATE 2-METHYLTRANSFERASE-RELATED"/>
    <property type="match status" value="1"/>
</dbReference>
<keyword evidence="3" id="KW-1185">Reference proteome</keyword>
<dbReference type="InterPro" id="IPR013216">
    <property type="entry name" value="Methyltransf_11"/>
</dbReference>